<evidence type="ECO:0000256" key="10">
    <source>
        <dbReference type="ARBA" id="ARBA00060855"/>
    </source>
</evidence>
<evidence type="ECO:0000256" key="3">
    <source>
        <dbReference type="ARBA" id="ARBA00022741"/>
    </source>
</evidence>
<dbReference type="GO" id="GO:0000166">
    <property type="term" value="F:nucleotide binding"/>
    <property type="evidence" value="ECO:0007669"/>
    <property type="project" value="UniProtKB-KW"/>
</dbReference>
<gene>
    <name evidence="14" type="primary">yjjX</name>
    <name evidence="14" type="ORF">GTPT_1116</name>
</gene>
<evidence type="ECO:0000256" key="6">
    <source>
        <dbReference type="ARBA" id="ARBA00023080"/>
    </source>
</evidence>
<name>A0A085JJD7_9GAMM</name>
<dbReference type="AlphaFoldDB" id="A0A085JJD7"/>
<dbReference type="GO" id="GO:0006772">
    <property type="term" value="P:thiamine metabolic process"/>
    <property type="evidence" value="ECO:0007669"/>
    <property type="project" value="TreeGrafter"/>
</dbReference>
<dbReference type="InterPro" id="IPR050299">
    <property type="entry name" value="YjjX_NTPase"/>
</dbReference>
<comment type="caution">
    <text evidence="11">Lacks conserved residue(s) required for the propagation of feature annotation.</text>
</comment>
<dbReference type="HAMAP" id="MF_00648">
    <property type="entry name" value="Non_canon_purine_NTPase_YjjX"/>
    <property type="match status" value="1"/>
</dbReference>
<evidence type="ECO:0000256" key="5">
    <source>
        <dbReference type="ARBA" id="ARBA00022842"/>
    </source>
</evidence>
<keyword evidence="4 11" id="KW-0378">Hydrolase</keyword>
<dbReference type="PANTHER" id="PTHR34699">
    <property type="match status" value="1"/>
</dbReference>
<comment type="similarity">
    <text evidence="10 11">Belongs to the YjjX NTPase family.</text>
</comment>
<feature type="binding site" evidence="11">
    <location>
        <begin position="88"/>
        <end position="89"/>
    </location>
    <ligand>
        <name>substrate</name>
    </ligand>
</feature>
<keyword evidence="7 11" id="KW-0464">Manganese</keyword>
<evidence type="ECO:0000256" key="12">
    <source>
        <dbReference type="SAM" id="MobiDB-lite"/>
    </source>
</evidence>
<evidence type="ECO:0000256" key="1">
    <source>
        <dbReference type="ARBA" id="ARBA00001936"/>
    </source>
</evidence>
<evidence type="ECO:0000256" key="2">
    <source>
        <dbReference type="ARBA" id="ARBA00022723"/>
    </source>
</evidence>
<evidence type="ECO:0000256" key="7">
    <source>
        <dbReference type="ARBA" id="ARBA00023211"/>
    </source>
</evidence>
<keyword evidence="2 11" id="KW-0479">Metal-binding</keyword>
<evidence type="ECO:0000256" key="8">
    <source>
        <dbReference type="ARBA" id="ARBA00048174"/>
    </source>
</evidence>
<evidence type="ECO:0000313" key="14">
    <source>
        <dbReference type="EMBL" id="KFD20583.1"/>
    </source>
</evidence>
<evidence type="ECO:0000259" key="13">
    <source>
        <dbReference type="Pfam" id="PF01931"/>
    </source>
</evidence>
<dbReference type="Gene3D" id="3.90.950.10">
    <property type="match status" value="1"/>
</dbReference>
<keyword evidence="6 11" id="KW-0546">Nucleotide metabolism</keyword>
<protein>
    <recommendedName>
        <fullName evidence="11">Inosine/xanthosine triphosphatase</fullName>
        <shortName evidence="11">ITPase/XTPase</shortName>
        <ecNumber evidence="11">3.6.1.73</ecNumber>
    </recommendedName>
    <alternativeName>
        <fullName evidence="11">Non-canonical purine NTP phosphatase</fullName>
    </alternativeName>
    <alternativeName>
        <fullName evidence="11">Non-standard purine NTP phosphatase</fullName>
    </alternativeName>
    <alternativeName>
        <fullName evidence="11">Nucleoside-triphosphate phosphatase</fullName>
        <shortName evidence="11">NTPase</shortName>
    </alternativeName>
</protein>
<comment type="subunit">
    <text evidence="11">Homodimer.</text>
</comment>
<proteinExistence type="inferred from homology"/>
<dbReference type="SUPFAM" id="SSF52972">
    <property type="entry name" value="ITPase-like"/>
    <property type="match status" value="1"/>
</dbReference>
<dbReference type="InterPro" id="IPR002786">
    <property type="entry name" value="Non_canon_purine_NTPase"/>
</dbReference>
<keyword evidence="5 11" id="KW-0460">Magnesium</keyword>
<keyword evidence="15" id="KW-1185">Reference proteome</keyword>
<dbReference type="NCBIfam" id="NF003459">
    <property type="entry name" value="PRK05074.1"/>
    <property type="match status" value="1"/>
</dbReference>
<dbReference type="GO" id="GO:0103023">
    <property type="term" value="F:ITPase activity"/>
    <property type="evidence" value="ECO:0007669"/>
    <property type="project" value="UniProtKB-EC"/>
</dbReference>
<comment type="cofactor">
    <cofactor evidence="11">
        <name>Mg(2+)</name>
        <dbReference type="ChEBI" id="CHEBI:18420"/>
    </cofactor>
    <cofactor evidence="11">
        <name>Mn(2+)</name>
        <dbReference type="ChEBI" id="CHEBI:29035"/>
    </cofactor>
    <text evidence="11">Binds 1 divalent metal cation per subunit; can use either Mg(2+) or Mn(2+).</text>
</comment>
<feature type="domain" description="Non-canonical purine NTP phosphatase/PRRC1" evidence="13">
    <location>
        <begin position="27"/>
        <end position="184"/>
    </location>
</feature>
<sequence length="196" mass="21325">MLPIHYTEADPATARSELTIMYHVVAATRNPAKISAITRAFTDVFGPDQCHISAAETESGVADQPMSSQETLTGARQRVSNARQQHPEADFWVAIEAGIDENQTFGWIVIENTATRAESRSASLPLPSTIMDALRQGQELGHVMAGLTGIENIKQKGGAISVITEGLLTRTSVYHQALLLALCSMRHPLYQQATLR</sequence>
<dbReference type="InterPro" id="IPR026533">
    <property type="entry name" value="NTPase/PRRC1"/>
</dbReference>
<feature type="binding site" evidence="11">
    <location>
        <position position="88"/>
    </location>
    <ligand>
        <name>Mg(2+)</name>
        <dbReference type="ChEBI" id="CHEBI:18420"/>
    </ligand>
</feature>
<dbReference type="GO" id="GO:0046872">
    <property type="term" value="F:metal ion binding"/>
    <property type="evidence" value="ECO:0007669"/>
    <property type="project" value="UniProtKB-KW"/>
</dbReference>
<accession>A0A085JJD7</accession>
<dbReference type="NCBIfam" id="TIGR00258">
    <property type="entry name" value="inosine/xanthosine triphosphatase"/>
    <property type="match status" value="1"/>
</dbReference>
<dbReference type="EMBL" id="JMPR01000020">
    <property type="protein sequence ID" value="KFD20583.1"/>
    <property type="molecule type" value="Genomic_DNA"/>
</dbReference>
<keyword evidence="3 11" id="KW-0547">Nucleotide-binding</keyword>
<comment type="function">
    <text evidence="11">Phosphatase that hydrolyzes non-canonical purine nucleotides such as XTP and ITP to their respective diphosphate derivatives. Probably excludes non-canonical purines from DNA/RNA precursor pool, thus preventing their incorporation into DNA/RNA and avoiding chromosomal lesions.</text>
</comment>
<comment type="cofactor">
    <cofactor evidence="1">
        <name>Mn(2+)</name>
        <dbReference type="ChEBI" id="CHEBI:29035"/>
    </cofactor>
</comment>
<evidence type="ECO:0000313" key="15">
    <source>
        <dbReference type="Proteomes" id="UP000028602"/>
    </source>
</evidence>
<dbReference type="FunFam" id="3.90.950.10:FF:000002">
    <property type="entry name" value="Inosine/xanthosine triphosphatase"/>
    <property type="match status" value="1"/>
</dbReference>
<comment type="caution">
    <text evidence="14">The sequence shown here is derived from an EMBL/GenBank/DDBJ whole genome shotgun (WGS) entry which is preliminary data.</text>
</comment>
<feature type="binding site" evidence="11">
    <location>
        <position position="58"/>
    </location>
    <ligand>
        <name>Mg(2+)</name>
        <dbReference type="ChEBI" id="CHEBI:18420"/>
    </ligand>
</feature>
<dbReference type="Pfam" id="PF01931">
    <property type="entry name" value="NTPase_I-T"/>
    <property type="match status" value="1"/>
</dbReference>
<evidence type="ECO:0000256" key="9">
    <source>
        <dbReference type="ARBA" id="ARBA00048781"/>
    </source>
</evidence>
<evidence type="ECO:0000256" key="11">
    <source>
        <dbReference type="HAMAP-Rule" id="MF_00648"/>
    </source>
</evidence>
<dbReference type="GO" id="GO:0009117">
    <property type="term" value="P:nucleotide metabolic process"/>
    <property type="evidence" value="ECO:0007669"/>
    <property type="project" value="UniProtKB-KW"/>
</dbReference>
<evidence type="ECO:0000256" key="4">
    <source>
        <dbReference type="ARBA" id="ARBA00022801"/>
    </source>
</evidence>
<reference evidence="14 15" key="1">
    <citation type="submission" date="2014-05" db="EMBL/GenBank/DDBJ databases">
        <title>ATOL: Assembling a taxonomically balanced genome-scale reconstruction of the evolutionary history of the Enterobacteriaceae.</title>
        <authorList>
            <person name="Plunkett G.III."/>
            <person name="Neeno-Eckwall E.C."/>
            <person name="Glasner J.D."/>
            <person name="Perna N.T."/>
        </authorList>
    </citation>
    <scope>NUCLEOTIDE SEQUENCE [LARGE SCALE GENOMIC DNA]</scope>
    <source>
        <strain evidence="14 15">ATCC 33301</strain>
    </source>
</reference>
<feature type="region of interest" description="Disordered" evidence="12">
    <location>
        <begin position="56"/>
        <end position="77"/>
    </location>
</feature>
<organism evidence="14 15">
    <name type="scientific">Tatumella ptyseos ATCC 33301</name>
    <dbReference type="NCBI Taxonomy" id="1005995"/>
    <lineage>
        <taxon>Bacteria</taxon>
        <taxon>Pseudomonadati</taxon>
        <taxon>Pseudomonadota</taxon>
        <taxon>Gammaproteobacteria</taxon>
        <taxon>Enterobacterales</taxon>
        <taxon>Erwiniaceae</taxon>
        <taxon>Tatumella</taxon>
    </lineage>
</organism>
<comment type="catalytic activity">
    <reaction evidence="9 11">
        <text>XTP + H2O = XDP + phosphate + H(+)</text>
        <dbReference type="Rhea" id="RHEA:28406"/>
        <dbReference type="ChEBI" id="CHEBI:15377"/>
        <dbReference type="ChEBI" id="CHEBI:15378"/>
        <dbReference type="ChEBI" id="CHEBI:43474"/>
        <dbReference type="ChEBI" id="CHEBI:59884"/>
        <dbReference type="ChEBI" id="CHEBI:61314"/>
        <dbReference type="EC" id="3.6.1.73"/>
    </reaction>
</comment>
<dbReference type="EC" id="3.6.1.73" evidence="11"/>
<feature type="compositionally biased region" description="Polar residues" evidence="12">
    <location>
        <begin position="65"/>
        <end position="77"/>
    </location>
</feature>
<dbReference type="PANTHER" id="PTHR34699:SF2">
    <property type="entry name" value="NON-CANONICAL PURINE NTP PHOSPHATASE_PRRC1 DOMAIN-CONTAINING PROTEIN"/>
    <property type="match status" value="1"/>
</dbReference>
<comment type="catalytic activity">
    <reaction evidence="8 11">
        <text>ITP + H2O = IDP + phosphate + H(+)</text>
        <dbReference type="Rhea" id="RHEA:28330"/>
        <dbReference type="ChEBI" id="CHEBI:15377"/>
        <dbReference type="ChEBI" id="CHEBI:15378"/>
        <dbReference type="ChEBI" id="CHEBI:43474"/>
        <dbReference type="ChEBI" id="CHEBI:58280"/>
        <dbReference type="ChEBI" id="CHEBI:61402"/>
        <dbReference type="EC" id="3.6.1.73"/>
    </reaction>
</comment>
<dbReference type="eggNOG" id="COG1986">
    <property type="taxonomic scope" value="Bacteria"/>
</dbReference>
<dbReference type="InterPro" id="IPR029001">
    <property type="entry name" value="ITPase-like_fam"/>
</dbReference>
<dbReference type="Proteomes" id="UP000028602">
    <property type="component" value="Unassembled WGS sequence"/>
</dbReference>